<evidence type="ECO:0000313" key="3">
    <source>
        <dbReference type="Proteomes" id="UP001144372"/>
    </source>
</evidence>
<keyword evidence="1" id="KW-0812">Transmembrane</keyword>
<protein>
    <submittedName>
        <fullName evidence="2">Pilus assembly protein PilV</fullName>
    </submittedName>
</protein>
<dbReference type="NCBIfam" id="TIGR02532">
    <property type="entry name" value="IV_pilin_GFxxxE"/>
    <property type="match status" value="1"/>
</dbReference>
<dbReference type="Proteomes" id="UP001144372">
    <property type="component" value="Unassembled WGS sequence"/>
</dbReference>
<accession>A0A9W6FVM9</accession>
<comment type="caution">
    <text evidence="2">The sequence shown here is derived from an EMBL/GenBank/DDBJ whole genome shotgun (WGS) entry which is preliminary data.</text>
</comment>
<keyword evidence="3" id="KW-1185">Reference proteome</keyword>
<proteinExistence type="predicted"/>
<dbReference type="Pfam" id="PF07963">
    <property type="entry name" value="N_methyl"/>
    <property type="match status" value="1"/>
</dbReference>
<dbReference type="AlphaFoldDB" id="A0A9W6FVM9"/>
<evidence type="ECO:0000256" key="1">
    <source>
        <dbReference type="SAM" id="Phobius"/>
    </source>
</evidence>
<organism evidence="2 3">
    <name type="scientific">Desulforhabdus amnigena</name>
    <dbReference type="NCBI Taxonomy" id="40218"/>
    <lineage>
        <taxon>Bacteria</taxon>
        <taxon>Pseudomonadati</taxon>
        <taxon>Thermodesulfobacteriota</taxon>
        <taxon>Syntrophobacteria</taxon>
        <taxon>Syntrophobacterales</taxon>
        <taxon>Syntrophobacteraceae</taxon>
        <taxon>Desulforhabdus</taxon>
    </lineage>
</organism>
<feature type="transmembrane region" description="Helical" evidence="1">
    <location>
        <begin position="12"/>
        <end position="39"/>
    </location>
</feature>
<reference evidence="2" key="1">
    <citation type="submission" date="2022-12" db="EMBL/GenBank/DDBJ databases">
        <title>Reference genome sequencing for broad-spectrum identification of bacterial and archaeal isolates by mass spectrometry.</title>
        <authorList>
            <person name="Sekiguchi Y."/>
            <person name="Tourlousse D.M."/>
        </authorList>
    </citation>
    <scope>NUCLEOTIDE SEQUENCE</scope>
    <source>
        <strain evidence="2">ASRB1</strain>
    </source>
</reference>
<dbReference type="EMBL" id="BSDR01000001">
    <property type="protein sequence ID" value="GLI35734.1"/>
    <property type="molecule type" value="Genomic_DNA"/>
</dbReference>
<evidence type="ECO:0000313" key="2">
    <source>
        <dbReference type="EMBL" id="GLI35734.1"/>
    </source>
</evidence>
<dbReference type="RefSeq" id="WP_281795753.1">
    <property type="nucleotide sequence ID" value="NZ_BSDR01000001.1"/>
</dbReference>
<keyword evidence="1" id="KW-1133">Transmembrane helix</keyword>
<dbReference type="InterPro" id="IPR012902">
    <property type="entry name" value="N_methyl_site"/>
</dbReference>
<name>A0A9W6FVM9_9BACT</name>
<sequence length="137" mass="15511">MEQTAFLNDKGFTLIEVLVAMVILLLGLMGSLFGVMTALNYNLGNLLRNEAMTIAQERMENIRNINSATLDVAIDTMPTSETVQRQVRKAMRPFQVTTDVVPKDKGKDLYHVSATVQWTFRSKTHSYNLNTVVRPYK</sequence>
<gene>
    <name evidence="2" type="primary">pilV-2</name>
    <name evidence="2" type="ORF">DAMNIGENAA_31670</name>
</gene>
<keyword evidence="1" id="KW-0472">Membrane</keyword>